<feature type="domain" description="PIN" evidence="1">
    <location>
        <begin position="8"/>
        <end position="120"/>
    </location>
</feature>
<dbReference type="Pfam" id="PF13470">
    <property type="entry name" value="PIN_3"/>
    <property type="match status" value="1"/>
</dbReference>
<evidence type="ECO:0000313" key="4">
    <source>
        <dbReference type="Proteomes" id="UP000031338"/>
    </source>
</evidence>
<dbReference type="Proteomes" id="UP000031338">
    <property type="component" value="Unassembled WGS sequence"/>
</dbReference>
<protein>
    <submittedName>
        <fullName evidence="3">Uncharacterized protein</fullName>
    </submittedName>
</protein>
<dbReference type="STRING" id="48936.NJ75_03569"/>
<gene>
    <name evidence="3" type="ORF">NJ75_03569</name>
</gene>
<evidence type="ECO:0000259" key="2">
    <source>
        <dbReference type="Pfam" id="PF26343"/>
    </source>
</evidence>
<organism evidence="3 4">
    <name type="scientific">Novosphingobium subterraneum</name>
    <dbReference type="NCBI Taxonomy" id="48936"/>
    <lineage>
        <taxon>Bacteria</taxon>
        <taxon>Pseudomonadati</taxon>
        <taxon>Pseudomonadota</taxon>
        <taxon>Alphaproteobacteria</taxon>
        <taxon>Sphingomonadales</taxon>
        <taxon>Sphingomonadaceae</taxon>
        <taxon>Novosphingobium</taxon>
    </lineage>
</organism>
<comment type="caution">
    <text evidence="3">The sequence shown here is derived from an EMBL/GenBank/DDBJ whole genome shotgun (WGS) entry which is preliminary data.</text>
</comment>
<dbReference type="RefSeq" id="WP_010890901.1">
    <property type="nucleotide sequence ID" value="NZ_JBNNWK010000040.1"/>
</dbReference>
<evidence type="ECO:0000313" key="3">
    <source>
        <dbReference type="EMBL" id="KHS43750.1"/>
    </source>
</evidence>
<reference evidence="3 4" key="1">
    <citation type="submission" date="2014-10" db="EMBL/GenBank/DDBJ databases">
        <title>Draft genome sequence of Novosphingobium subterraneum DSM 12447.</title>
        <authorList>
            <person name="Gan H.M."/>
            <person name="Gan H.Y."/>
            <person name="Savka M.A."/>
        </authorList>
    </citation>
    <scope>NUCLEOTIDE SEQUENCE [LARGE SCALE GENOMIC DNA]</scope>
    <source>
        <strain evidence="3 4">DSM 12447</strain>
    </source>
</reference>
<dbReference type="PATRIC" id="fig|48936.3.peg.3599"/>
<name>A0A0B9A335_9SPHN</name>
<dbReference type="EMBL" id="JRVC01000021">
    <property type="protein sequence ID" value="KHS43750.1"/>
    <property type="molecule type" value="Genomic_DNA"/>
</dbReference>
<proteinExistence type="predicted"/>
<feature type="domain" description="VapC50 C-terminal" evidence="2">
    <location>
        <begin position="137"/>
        <end position="189"/>
    </location>
</feature>
<evidence type="ECO:0000259" key="1">
    <source>
        <dbReference type="Pfam" id="PF13470"/>
    </source>
</evidence>
<accession>A0A0B9A335</accession>
<dbReference type="AlphaFoldDB" id="A0A0B9A335"/>
<sequence length="196" mass="21384">MFANRYTALVDACTLVSAPRRDLLLTLAEAEFFRVRWSQRILDETQNALGRIFAERGIEDSASRAARSVGAMHRAFPEALVMAPTSLASMTFGLPDANDEHVLAAAVQTQAQAVVTENNADFPEAVLTPLNIEARTADEFIADTIALDEGKAVAAIRTLRTRLTRPEMSAEGYLRSLEAHGLFVTASLLNNHIESI</sequence>
<dbReference type="InterPro" id="IPR002716">
    <property type="entry name" value="PIN_dom"/>
</dbReference>
<dbReference type="Pfam" id="PF26343">
    <property type="entry name" value="VapC50_C"/>
    <property type="match status" value="1"/>
</dbReference>
<keyword evidence="4" id="KW-1185">Reference proteome</keyword>
<dbReference type="InterPro" id="IPR058652">
    <property type="entry name" value="VapC50_C"/>
</dbReference>